<dbReference type="PANTHER" id="PTHR45947:SF3">
    <property type="entry name" value="SULFOQUINOVOSYL TRANSFERASE SQD2"/>
    <property type="match status" value="1"/>
</dbReference>
<keyword evidence="3" id="KW-1185">Reference proteome</keyword>
<dbReference type="InterPro" id="IPR001296">
    <property type="entry name" value="Glyco_trans_1"/>
</dbReference>
<dbReference type="InterPro" id="IPR050194">
    <property type="entry name" value="Glycosyltransferase_grp1"/>
</dbReference>
<dbReference type="EMBL" id="BSOR01000029">
    <property type="protein sequence ID" value="GLR64370.1"/>
    <property type="molecule type" value="Genomic_DNA"/>
</dbReference>
<dbReference type="PANTHER" id="PTHR45947">
    <property type="entry name" value="SULFOQUINOVOSYL TRANSFERASE SQD2"/>
    <property type="match status" value="1"/>
</dbReference>
<name>A0ABQ6A2Q5_9GAMM</name>
<dbReference type="SUPFAM" id="SSF53756">
    <property type="entry name" value="UDP-Glycosyltransferase/glycogen phosphorylase"/>
    <property type="match status" value="1"/>
</dbReference>
<evidence type="ECO:0000259" key="1">
    <source>
        <dbReference type="Pfam" id="PF00534"/>
    </source>
</evidence>
<evidence type="ECO:0000313" key="3">
    <source>
        <dbReference type="Proteomes" id="UP001156682"/>
    </source>
</evidence>
<proteinExistence type="predicted"/>
<sequence>MKVLFVTDKCDRPESELFIALSKKVKVTVMCNPDGRNYPLLKAAGVNLIDLKITGRFDKQGTEKIKQALYAGDYDLLHAFNSRAVTCAIKAGKKHRVKILGYRGVTTNMSYTQPENWFSFLHPCLDGVFCVAEAVRQAMLKARFLWLRIPPKKLKTIYKGHKPEWYTGEPADLARFNLPKNSQVLSCISRNSMHKGIPTLLEAFDSLPSELNAHLLLIGDIDKNQQAHQRASQCKHPERIHFTGYINNPTDVIRASDLLVSASKSGEGLPRVVVEAMCVETPVVATDAGGTPEIVLNNKTGLLVKQGNSEQLKEAIMQTFQNPDATQQRVATALKRINTVFDAETTAQRTLEWYKSLIA</sequence>
<gene>
    <name evidence="2" type="ORF">GCM10007878_18080</name>
</gene>
<dbReference type="Gene3D" id="3.40.50.2000">
    <property type="entry name" value="Glycogen Phosphorylase B"/>
    <property type="match status" value="2"/>
</dbReference>
<dbReference type="RefSeq" id="WP_036239348.1">
    <property type="nucleotide sequence ID" value="NZ_BSOR01000029.1"/>
</dbReference>
<comment type="caution">
    <text evidence="2">The sequence shown here is derived from an EMBL/GenBank/DDBJ whole genome shotgun (WGS) entry which is preliminary data.</text>
</comment>
<reference evidence="3" key="1">
    <citation type="journal article" date="2019" name="Int. J. Syst. Evol. Microbiol.">
        <title>The Global Catalogue of Microorganisms (GCM) 10K type strain sequencing project: providing services to taxonomists for standard genome sequencing and annotation.</title>
        <authorList>
            <consortium name="The Broad Institute Genomics Platform"/>
            <consortium name="The Broad Institute Genome Sequencing Center for Infectious Disease"/>
            <person name="Wu L."/>
            <person name="Ma J."/>
        </authorList>
    </citation>
    <scope>NUCLEOTIDE SEQUENCE [LARGE SCALE GENOMIC DNA]</scope>
    <source>
        <strain evidence="3">NBRC 100033</strain>
    </source>
</reference>
<evidence type="ECO:0000313" key="2">
    <source>
        <dbReference type="EMBL" id="GLR64370.1"/>
    </source>
</evidence>
<dbReference type="Proteomes" id="UP001156682">
    <property type="component" value="Unassembled WGS sequence"/>
</dbReference>
<accession>A0ABQ6A2Q5</accession>
<organism evidence="2 3">
    <name type="scientific">Marinospirillum insulare</name>
    <dbReference type="NCBI Taxonomy" id="217169"/>
    <lineage>
        <taxon>Bacteria</taxon>
        <taxon>Pseudomonadati</taxon>
        <taxon>Pseudomonadota</taxon>
        <taxon>Gammaproteobacteria</taxon>
        <taxon>Oceanospirillales</taxon>
        <taxon>Oceanospirillaceae</taxon>
        <taxon>Marinospirillum</taxon>
    </lineage>
</organism>
<dbReference type="Pfam" id="PF00534">
    <property type="entry name" value="Glycos_transf_1"/>
    <property type="match status" value="1"/>
</dbReference>
<protein>
    <recommendedName>
        <fullName evidence="1">Glycosyl transferase family 1 domain-containing protein</fullName>
    </recommendedName>
</protein>
<feature type="domain" description="Glycosyl transferase family 1" evidence="1">
    <location>
        <begin position="175"/>
        <end position="329"/>
    </location>
</feature>